<feature type="domain" description="S1 motif" evidence="6">
    <location>
        <begin position="51"/>
        <end position="117"/>
    </location>
</feature>
<dbReference type="InterPro" id="IPR012340">
    <property type="entry name" value="NA-bd_OB-fold"/>
</dbReference>
<keyword evidence="2 7" id="KW-0689">Ribosomal protein</keyword>
<dbReference type="GO" id="GO:0003735">
    <property type="term" value="F:structural constituent of ribosome"/>
    <property type="evidence" value="ECO:0007669"/>
    <property type="project" value="TreeGrafter"/>
</dbReference>
<keyword evidence="8" id="KW-1185">Reference proteome</keyword>
<organism evidence="7 8">
    <name type="scientific">Pseudobacteriovorax antillogorgiicola</name>
    <dbReference type="NCBI Taxonomy" id="1513793"/>
    <lineage>
        <taxon>Bacteria</taxon>
        <taxon>Pseudomonadati</taxon>
        <taxon>Bdellovibrionota</taxon>
        <taxon>Oligoflexia</taxon>
        <taxon>Oligoflexales</taxon>
        <taxon>Pseudobacteriovoracaceae</taxon>
        <taxon>Pseudobacteriovorax</taxon>
    </lineage>
</organism>
<dbReference type="SUPFAM" id="SSF50249">
    <property type="entry name" value="Nucleic acid-binding proteins"/>
    <property type="match status" value="5"/>
</dbReference>
<evidence type="ECO:0000256" key="3">
    <source>
        <dbReference type="ARBA" id="ARBA00023274"/>
    </source>
</evidence>
<dbReference type="InterPro" id="IPR050437">
    <property type="entry name" value="Ribos_protein_bS1-like"/>
</dbReference>
<evidence type="ECO:0000256" key="4">
    <source>
        <dbReference type="SAM" id="Coils"/>
    </source>
</evidence>
<dbReference type="GO" id="GO:0003729">
    <property type="term" value="F:mRNA binding"/>
    <property type="evidence" value="ECO:0007669"/>
    <property type="project" value="UniProtKB-ARBA"/>
</dbReference>
<dbReference type="PANTHER" id="PTHR10724">
    <property type="entry name" value="30S RIBOSOMAL PROTEIN S1"/>
    <property type="match status" value="1"/>
</dbReference>
<evidence type="ECO:0000313" key="8">
    <source>
        <dbReference type="Proteomes" id="UP000192907"/>
    </source>
</evidence>
<feature type="domain" description="S1 motif" evidence="6">
    <location>
        <begin position="396"/>
        <end position="466"/>
    </location>
</feature>
<evidence type="ECO:0000256" key="1">
    <source>
        <dbReference type="ARBA" id="ARBA00006767"/>
    </source>
</evidence>
<feature type="domain" description="S1 motif" evidence="6">
    <location>
        <begin position="222"/>
        <end position="292"/>
    </location>
</feature>
<evidence type="ECO:0000256" key="5">
    <source>
        <dbReference type="SAM" id="MobiDB-lite"/>
    </source>
</evidence>
<evidence type="ECO:0000259" key="6">
    <source>
        <dbReference type="PROSITE" id="PS50126"/>
    </source>
</evidence>
<reference evidence="8" key="1">
    <citation type="submission" date="2017-04" db="EMBL/GenBank/DDBJ databases">
        <authorList>
            <person name="Varghese N."/>
            <person name="Submissions S."/>
        </authorList>
    </citation>
    <scope>NUCLEOTIDE SEQUENCE [LARGE SCALE GENOMIC DNA]</scope>
    <source>
        <strain evidence="8">RKEM611</strain>
    </source>
</reference>
<dbReference type="PROSITE" id="PS50126">
    <property type="entry name" value="S1"/>
    <property type="match status" value="4"/>
</dbReference>
<feature type="region of interest" description="Disordered" evidence="5">
    <location>
        <begin position="1"/>
        <end position="30"/>
    </location>
</feature>
<gene>
    <name evidence="7" type="ORF">SAMN06296036_10744</name>
</gene>
<dbReference type="EMBL" id="FWZT01000007">
    <property type="protein sequence ID" value="SMF20603.1"/>
    <property type="molecule type" value="Genomic_DNA"/>
</dbReference>
<dbReference type="SMART" id="SM00316">
    <property type="entry name" value="S1"/>
    <property type="match status" value="5"/>
</dbReference>
<evidence type="ECO:0000313" key="7">
    <source>
        <dbReference type="EMBL" id="SMF20603.1"/>
    </source>
</evidence>
<dbReference type="AlphaFoldDB" id="A0A1Y6BNR3"/>
<proteinExistence type="inferred from homology"/>
<dbReference type="Gene3D" id="2.40.50.140">
    <property type="entry name" value="Nucleic acid-binding proteins"/>
    <property type="match status" value="4"/>
</dbReference>
<dbReference type="CDD" id="cd04465">
    <property type="entry name" value="S1_RPS1_repeat_ec2_hs2"/>
    <property type="match status" value="1"/>
</dbReference>
<dbReference type="Proteomes" id="UP000192907">
    <property type="component" value="Unassembled WGS sequence"/>
</dbReference>
<dbReference type="STRING" id="1513793.SAMN06296036_10744"/>
<comment type="similarity">
    <text evidence="1">Belongs to the bacterial ribosomal protein bS1 family.</text>
</comment>
<dbReference type="GO" id="GO:0005737">
    <property type="term" value="C:cytoplasm"/>
    <property type="evidence" value="ECO:0007669"/>
    <property type="project" value="UniProtKB-ARBA"/>
</dbReference>
<feature type="coiled-coil region" evidence="4">
    <location>
        <begin position="198"/>
        <end position="225"/>
    </location>
</feature>
<dbReference type="RefSeq" id="WP_132318579.1">
    <property type="nucleotide sequence ID" value="NZ_FWZT01000007.1"/>
</dbReference>
<dbReference type="PANTHER" id="PTHR10724:SF7">
    <property type="entry name" value="SMALL RIBOSOMAL SUBUNIT PROTEIN BS1C"/>
    <property type="match status" value="1"/>
</dbReference>
<name>A0A1Y6BNR3_9BACT</name>
<dbReference type="GO" id="GO:0006412">
    <property type="term" value="P:translation"/>
    <property type="evidence" value="ECO:0007669"/>
    <property type="project" value="TreeGrafter"/>
</dbReference>
<keyword evidence="3" id="KW-0687">Ribonucleoprotein</keyword>
<accession>A0A1Y6BNR3</accession>
<dbReference type="OrthoDB" id="5287730at2"/>
<keyword evidence="4" id="KW-0175">Coiled coil</keyword>
<dbReference type="FunFam" id="2.40.50.140:FF:000051">
    <property type="entry name" value="RNA-binding transcriptional accessory protein"/>
    <property type="match status" value="1"/>
</dbReference>
<feature type="domain" description="S1 motif" evidence="6">
    <location>
        <begin position="309"/>
        <end position="379"/>
    </location>
</feature>
<evidence type="ECO:0000256" key="2">
    <source>
        <dbReference type="ARBA" id="ARBA00022980"/>
    </source>
</evidence>
<sequence>MRYDEIKWEDDEELESEKKKSSNADQGDSESFADLLAQADGSFERQSIRVGGQVTGIISAINEASESILVEIDPLHTGVIDRQDLLDDEGVLQARAGDKITAYVVSRKGGEVILSTSMSQSSQSLDDLYLAQENELPVQGKVIGENKGGFEVTVLGKRCFCPVSQIDTRFVQSKAEFIGNEYKFLIEKIEEGGRNIVVSRAKLLRREAELKIQELEEQISEDLILNGTVAELRDYGAFIDLGGLDGFLHVSEMSYSRINRASDFLGKGDKVRVKVLKIETVNDKKRISLSMKAVEEDPWSSIREELSDGASYSGKVTKLESFGAFVEIRPGVEGLIHISEMSWEKRVHHPSDIVSVGDQVNVRLLNIDEANKRISLSLKHVDDDPWVKAKELLIEGQSTTGQVISLKGFGAILELGETSVTGLLPMATLKKAYGESYRKQASPPKQLEVLIRSVNADEKKVLLSLPNIEDDEEPDTSYQDYLAKQESQVKEKSSQNQGTFGALLAAKLNEKKKG</sequence>
<dbReference type="Pfam" id="PF00575">
    <property type="entry name" value="S1"/>
    <property type="match status" value="3"/>
</dbReference>
<protein>
    <submittedName>
        <fullName evidence="7">SSU ribosomal protein S1P</fullName>
    </submittedName>
</protein>
<dbReference type="InterPro" id="IPR003029">
    <property type="entry name" value="S1_domain"/>
</dbReference>
<dbReference type="GO" id="GO:0005840">
    <property type="term" value="C:ribosome"/>
    <property type="evidence" value="ECO:0007669"/>
    <property type="project" value="UniProtKB-KW"/>
</dbReference>
<dbReference type="CDD" id="cd05688">
    <property type="entry name" value="S1_RPS1_repeat_ec3"/>
    <property type="match status" value="2"/>
</dbReference>